<accession>A0A0E3ZUQ2</accession>
<dbReference type="STRING" id="1379870.SD10_06320"/>
<dbReference type="OrthoDB" id="982587at2"/>
<dbReference type="InterPro" id="IPR005149">
    <property type="entry name" value="Tscrpt_reg_PadR_N"/>
</dbReference>
<dbReference type="InterPro" id="IPR036390">
    <property type="entry name" value="WH_DNA-bd_sf"/>
</dbReference>
<protein>
    <submittedName>
        <fullName evidence="2">PadR family transcriptional regulator</fullName>
    </submittedName>
</protein>
<dbReference type="EMBL" id="CP010429">
    <property type="protein sequence ID" value="AKD54583.1"/>
    <property type="molecule type" value="Genomic_DNA"/>
</dbReference>
<evidence type="ECO:0000313" key="2">
    <source>
        <dbReference type="EMBL" id="AKD54583.1"/>
    </source>
</evidence>
<dbReference type="HOGENOM" id="CLU_063440_12_0_10"/>
<evidence type="ECO:0000313" key="3">
    <source>
        <dbReference type="Proteomes" id="UP000033054"/>
    </source>
</evidence>
<dbReference type="AlphaFoldDB" id="A0A0E3ZUQ2"/>
<sequence>MRRTYLGEFEEVVLLMVAILDGEGYGVTVSQALEEHTGRVVTFGTVHNTLIRLEEKGFVQSELGGATAERGGRRKRLFRITALGSRALQELQQLRQELWQLLPPNTLRLGSV</sequence>
<dbReference type="InterPro" id="IPR036388">
    <property type="entry name" value="WH-like_DNA-bd_sf"/>
</dbReference>
<dbReference type="PATRIC" id="fig|1379870.5.peg.1370"/>
<dbReference type="Pfam" id="PF03551">
    <property type="entry name" value="PadR"/>
    <property type="match status" value="1"/>
</dbReference>
<name>A0A0E3ZUQ2_9BACT</name>
<gene>
    <name evidence="2" type="ORF">SD10_06320</name>
</gene>
<dbReference type="Proteomes" id="UP000033054">
    <property type="component" value="Chromosome"/>
</dbReference>
<evidence type="ECO:0000259" key="1">
    <source>
        <dbReference type="Pfam" id="PF03551"/>
    </source>
</evidence>
<dbReference type="Gene3D" id="1.10.10.10">
    <property type="entry name" value="Winged helix-like DNA-binding domain superfamily/Winged helix DNA-binding domain"/>
    <property type="match status" value="1"/>
</dbReference>
<feature type="domain" description="Transcription regulator PadR N-terminal" evidence="1">
    <location>
        <begin position="19"/>
        <end position="90"/>
    </location>
</feature>
<dbReference type="SUPFAM" id="SSF46785">
    <property type="entry name" value="Winged helix' DNA-binding domain"/>
    <property type="match status" value="1"/>
</dbReference>
<dbReference type="RefSeq" id="WP_046376181.1">
    <property type="nucleotide sequence ID" value="NZ_CP010429.1"/>
</dbReference>
<proteinExistence type="predicted"/>
<dbReference type="KEGG" id="srd:SD10_06320"/>
<organism evidence="2 3">
    <name type="scientific">Spirosoma radiotolerans</name>
    <dbReference type="NCBI Taxonomy" id="1379870"/>
    <lineage>
        <taxon>Bacteria</taxon>
        <taxon>Pseudomonadati</taxon>
        <taxon>Bacteroidota</taxon>
        <taxon>Cytophagia</taxon>
        <taxon>Cytophagales</taxon>
        <taxon>Cytophagaceae</taxon>
        <taxon>Spirosoma</taxon>
    </lineage>
</organism>
<reference evidence="2 3" key="1">
    <citation type="journal article" date="2014" name="Curr. Microbiol.">
        <title>Spirosoma radiotolerans sp. nov., a gamma-radiation-resistant bacterium isolated from gamma ray-irradiated soil.</title>
        <authorList>
            <person name="Lee J.J."/>
            <person name="Srinivasan S."/>
            <person name="Lim S."/>
            <person name="Joe M."/>
            <person name="Im S."/>
            <person name="Bae S.I."/>
            <person name="Park K.R."/>
            <person name="Han J.H."/>
            <person name="Park S.H."/>
            <person name="Joo B.M."/>
            <person name="Park S.J."/>
            <person name="Kim M.K."/>
        </authorList>
    </citation>
    <scope>NUCLEOTIDE SEQUENCE [LARGE SCALE GENOMIC DNA]</scope>
    <source>
        <strain evidence="2 3">DG5A</strain>
    </source>
</reference>
<keyword evidence="3" id="KW-1185">Reference proteome</keyword>